<reference evidence="1" key="4">
    <citation type="submission" date="2025-09" db="UniProtKB">
        <authorList>
            <consortium name="Ensembl"/>
        </authorList>
    </citation>
    <scope>IDENTIFICATION</scope>
</reference>
<sequence length="67" mass="8203">INVFDLEYKQKLYLRCCQQLKHIYEFKFRLKQFYKTINTKLCRQYTCLTKSKAVVLNLYITHTIFGT</sequence>
<reference evidence="1" key="2">
    <citation type="journal article" date="2008" name="Genome Biol.">
        <title>Improved genome assembly and evidence-based global gene model set for the chordate Ciona intestinalis: new insight into intron and operon populations.</title>
        <authorList>
            <person name="Satou Y."/>
            <person name="Mineta K."/>
            <person name="Ogasawara M."/>
            <person name="Sasakura Y."/>
            <person name="Shoguchi E."/>
            <person name="Ueno K."/>
            <person name="Yamada L."/>
            <person name="Matsumoto J."/>
            <person name="Wasserscheid J."/>
            <person name="Dewar K."/>
            <person name="Wiley G.B."/>
            <person name="Macmil S.L."/>
            <person name="Roe B.A."/>
            <person name="Zeller R.W."/>
            <person name="Hastings K.E."/>
            <person name="Lemaire P."/>
            <person name="Lindquist E."/>
            <person name="Endo T."/>
            <person name="Hotta K."/>
            <person name="Inaba K."/>
        </authorList>
    </citation>
    <scope>NUCLEOTIDE SEQUENCE [LARGE SCALE GENOMIC DNA]</scope>
    <source>
        <strain evidence="1">wild type</strain>
    </source>
</reference>
<dbReference type="EMBL" id="EAAA01002267">
    <property type="status" value="NOT_ANNOTATED_CDS"/>
    <property type="molecule type" value="Genomic_DNA"/>
</dbReference>
<proteinExistence type="predicted"/>
<dbReference type="Ensembl" id="ENSCINT00000032471.1">
    <property type="protein sequence ID" value="ENSCINP00000030761.1"/>
    <property type="gene ID" value="ENSCING00000020623.1"/>
</dbReference>
<name>H2XM79_CIOIN</name>
<keyword evidence="2" id="KW-1185">Reference proteome</keyword>
<reference evidence="1" key="3">
    <citation type="submission" date="2025-08" db="UniProtKB">
        <authorList>
            <consortium name="Ensembl"/>
        </authorList>
    </citation>
    <scope>IDENTIFICATION</scope>
</reference>
<organism evidence="1 2">
    <name type="scientific">Ciona intestinalis</name>
    <name type="common">Transparent sea squirt</name>
    <name type="synonym">Ascidia intestinalis</name>
    <dbReference type="NCBI Taxonomy" id="7719"/>
    <lineage>
        <taxon>Eukaryota</taxon>
        <taxon>Metazoa</taxon>
        <taxon>Chordata</taxon>
        <taxon>Tunicata</taxon>
        <taxon>Ascidiacea</taxon>
        <taxon>Phlebobranchia</taxon>
        <taxon>Cionidae</taxon>
        <taxon>Ciona</taxon>
    </lineage>
</organism>
<dbReference type="Proteomes" id="UP000008144">
    <property type="component" value="Chromosome 6"/>
</dbReference>
<evidence type="ECO:0000313" key="1">
    <source>
        <dbReference type="Ensembl" id="ENSCINP00000030761.1"/>
    </source>
</evidence>
<dbReference type="InParanoid" id="H2XM79"/>
<dbReference type="AlphaFoldDB" id="H2XM79"/>
<evidence type="ECO:0000313" key="2">
    <source>
        <dbReference type="Proteomes" id="UP000008144"/>
    </source>
</evidence>
<dbReference type="HOGENOM" id="CLU_2819050_0_0_1"/>
<reference evidence="2" key="1">
    <citation type="journal article" date="2002" name="Science">
        <title>The draft genome of Ciona intestinalis: insights into chordate and vertebrate origins.</title>
        <authorList>
            <person name="Dehal P."/>
            <person name="Satou Y."/>
            <person name="Campbell R.K."/>
            <person name="Chapman J."/>
            <person name="Degnan B."/>
            <person name="De Tomaso A."/>
            <person name="Davidson B."/>
            <person name="Di Gregorio A."/>
            <person name="Gelpke M."/>
            <person name="Goodstein D.M."/>
            <person name="Harafuji N."/>
            <person name="Hastings K.E."/>
            <person name="Ho I."/>
            <person name="Hotta K."/>
            <person name="Huang W."/>
            <person name="Kawashima T."/>
            <person name="Lemaire P."/>
            <person name="Martinez D."/>
            <person name="Meinertzhagen I.A."/>
            <person name="Necula S."/>
            <person name="Nonaka M."/>
            <person name="Putnam N."/>
            <person name="Rash S."/>
            <person name="Saiga H."/>
            <person name="Satake M."/>
            <person name="Terry A."/>
            <person name="Yamada L."/>
            <person name="Wang H.G."/>
            <person name="Awazu S."/>
            <person name="Azumi K."/>
            <person name="Boore J."/>
            <person name="Branno M."/>
            <person name="Chin-Bow S."/>
            <person name="DeSantis R."/>
            <person name="Doyle S."/>
            <person name="Francino P."/>
            <person name="Keys D.N."/>
            <person name="Haga S."/>
            <person name="Hayashi H."/>
            <person name="Hino K."/>
            <person name="Imai K.S."/>
            <person name="Inaba K."/>
            <person name="Kano S."/>
            <person name="Kobayashi K."/>
            <person name="Kobayashi M."/>
            <person name="Lee B.I."/>
            <person name="Makabe K.W."/>
            <person name="Manohar C."/>
            <person name="Matassi G."/>
            <person name="Medina M."/>
            <person name="Mochizuki Y."/>
            <person name="Mount S."/>
            <person name="Morishita T."/>
            <person name="Miura S."/>
            <person name="Nakayama A."/>
            <person name="Nishizaka S."/>
            <person name="Nomoto H."/>
            <person name="Ohta F."/>
            <person name="Oishi K."/>
            <person name="Rigoutsos I."/>
            <person name="Sano M."/>
            <person name="Sasaki A."/>
            <person name="Sasakura Y."/>
            <person name="Shoguchi E."/>
            <person name="Shin-i T."/>
            <person name="Spagnuolo A."/>
            <person name="Stainier D."/>
            <person name="Suzuki M.M."/>
            <person name="Tassy O."/>
            <person name="Takatori N."/>
            <person name="Tokuoka M."/>
            <person name="Yagi K."/>
            <person name="Yoshizaki F."/>
            <person name="Wada S."/>
            <person name="Zhang C."/>
            <person name="Hyatt P.D."/>
            <person name="Larimer F."/>
            <person name="Detter C."/>
            <person name="Doggett N."/>
            <person name="Glavina T."/>
            <person name="Hawkins T."/>
            <person name="Richardson P."/>
            <person name="Lucas S."/>
            <person name="Kohara Y."/>
            <person name="Levine M."/>
            <person name="Satoh N."/>
            <person name="Rokhsar D.S."/>
        </authorList>
    </citation>
    <scope>NUCLEOTIDE SEQUENCE [LARGE SCALE GENOMIC DNA]</scope>
</reference>
<protein>
    <submittedName>
        <fullName evidence="1">Uncharacterized protein</fullName>
    </submittedName>
</protein>
<accession>H2XM79</accession>